<evidence type="ECO:0000259" key="1">
    <source>
        <dbReference type="Pfam" id="PF00024"/>
    </source>
</evidence>
<name>A0AAU9Y3G9_9CNID</name>
<dbReference type="Proteomes" id="UP001159428">
    <property type="component" value="Unassembled WGS sequence"/>
</dbReference>
<keyword evidence="3" id="KW-1185">Reference proteome</keyword>
<protein>
    <recommendedName>
        <fullName evidence="1">Apple domain-containing protein</fullName>
    </recommendedName>
</protein>
<gene>
    <name evidence="2" type="ORF">PMEA_00006240</name>
</gene>
<evidence type="ECO:0000313" key="2">
    <source>
        <dbReference type="EMBL" id="CAH3166841.1"/>
    </source>
</evidence>
<sequence>GVCHDQCRTEEKIQCKTEGNIRGMALKRSVFKRWSVAAPHFCDVKCGQEITCQSYNYDKKYQICELNSRTKEARPKNFLLAPTWFYIRRLNGRELMMRKEKLRTYFTAAPLGSIPELPALPCHEIKASEGNDSFSGNFWLNPTGTGKAVLIDCDMI</sequence>
<proteinExistence type="predicted"/>
<dbReference type="InterPro" id="IPR003609">
    <property type="entry name" value="Pan_app"/>
</dbReference>
<reference evidence="2 3" key="1">
    <citation type="submission" date="2022-05" db="EMBL/GenBank/DDBJ databases">
        <authorList>
            <consortium name="Genoscope - CEA"/>
            <person name="William W."/>
        </authorList>
    </citation>
    <scope>NUCLEOTIDE SEQUENCE [LARGE SCALE GENOMIC DNA]</scope>
</reference>
<feature type="non-terminal residue" evidence="2">
    <location>
        <position position="156"/>
    </location>
</feature>
<accession>A0AAU9Y3G9</accession>
<dbReference type="SUPFAM" id="SSF57414">
    <property type="entry name" value="Hairpin loop containing domain-like"/>
    <property type="match status" value="1"/>
</dbReference>
<dbReference type="Pfam" id="PF00024">
    <property type="entry name" value="PAN_1"/>
    <property type="match status" value="1"/>
</dbReference>
<dbReference type="Gene3D" id="3.50.4.10">
    <property type="entry name" value="Hepatocyte Growth Factor"/>
    <property type="match status" value="1"/>
</dbReference>
<evidence type="ECO:0000313" key="3">
    <source>
        <dbReference type="Proteomes" id="UP001159428"/>
    </source>
</evidence>
<organism evidence="2 3">
    <name type="scientific">Pocillopora meandrina</name>
    <dbReference type="NCBI Taxonomy" id="46732"/>
    <lineage>
        <taxon>Eukaryota</taxon>
        <taxon>Metazoa</taxon>
        <taxon>Cnidaria</taxon>
        <taxon>Anthozoa</taxon>
        <taxon>Hexacorallia</taxon>
        <taxon>Scleractinia</taxon>
        <taxon>Astrocoeniina</taxon>
        <taxon>Pocilloporidae</taxon>
        <taxon>Pocillopora</taxon>
    </lineage>
</organism>
<dbReference type="EMBL" id="CALNXJ010000144">
    <property type="protein sequence ID" value="CAH3166841.1"/>
    <property type="molecule type" value="Genomic_DNA"/>
</dbReference>
<feature type="non-terminal residue" evidence="2">
    <location>
        <position position="1"/>
    </location>
</feature>
<dbReference type="AlphaFoldDB" id="A0AAU9Y3G9"/>
<feature type="domain" description="Apple" evidence="1">
    <location>
        <begin position="21"/>
        <end position="73"/>
    </location>
</feature>
<comment type="caution">
    <text evidence="2">The sequence shown here is derived from an EMBL/GenBank/DDBJ whole genome shotgun (WGS) entry which is preliminary data.</text>
</comment>